<evidence type="ECO:0000313" key="3">
    <source>
        <dbReference type="Proteomes" id="UP001296706"/>
    </source>
</evidence>
<keyword evidence="1" id="KW-0812">Transmembrane</keyword>
<gene>
    <name evidence="2" type="ORF">HF577_22850</name>
</gene>
<protein>
    <submittedName>
        <fullName evidence="2">Uncharacterized protein</fullName>
    </submittedName>
</protein>
<keyword evidence="1" id="KW-1133">Transmembrane helix</keyword>
<dbReference type="Proteomes" id="UP001296706">
    <property type="component" value="Unassembled WGS sequence"/>
</dbReference>
<keyword evidence="3" id="KW-1185">Reference proteome</keyword>
<dbReference type="EMBL" id="JAAXKY010000082">
    <property type="protein sequence ID" value="NMH79918.1"/>
    <property type="molecule type" value="Genomic_DNA"/>
</dbReference>
<keyword evidence="1" id="KW-0472">Membrane</keyword>
<reference evidence="2 3" key="1">
    <citation type="submission" date="2020-04" db="EMBL/GenBank/DDBJ databases">
        <authorList>
            <person name="Klaysubun C."/>
            <person name="Duangmal K."/>
            <person name="Lipun K."/>
        </authorList>
    </citation>
    <scope>NUCLEOTIDE SEQUENCE [LARGE SCALE GENOMIC DNA]</scope>
    <source>
        <strain evidence="2 3">JCM 11839</strain>
    </source>
</reference>
<sequence length="59" mass="6106">MLAIIAAVLFALALIFELAGISLDIITAQVLLTAGLLCVALHLAGVGASTSGWRRSSRR</sequence>
<feature type="transmembrane region" description="Helical" evidence="1">
    <location>
        <begin position="30"/>
        <end position="53"/>
    </location>
</feature>
<comment type="caution">
    <text evidence="2">The sequence shown here is derived from an EMBL/GenBank/DDBJ whole genome shotgun (WGS) entry which is preliminary data.</text>
</comment>
<name>A0ABX1RHQ2_9PSEU</name>
<dbReference type="RefSeq" id="WP_169397978.1">
    <property type="nucleotide sequence ID" value="NZ_BAAAJH010000002.1"/>
</dbReference>
<evidence type="ECO:0000313" key="2">
    <source>
        <dbReference type="EMBL" id="NMH79918.1"/>
    </source>
</evidence>
<proteinExistence type="predicted"/>
<accession>A0ABX1RHQ2</accession>
<organism evidence="2 3">
    <name type="scientific">Pseudonocardia xinjiangensis</name>
    <dbReference type="NCBI Taxonomy" id="75289"/>
    <lineage>
        <taxon>Bacteria</taxon>
        <taxon>Bacillati</taxon>
        <taxon>Actinomycetota</taxon>
        <taxon>Actinomycetes</taxon>
        <taxon>Pseudonocardiales</taxon>
        <taxon>Pseudonocardiaceae</taxon>
        <taxon>Pseudonocardia</taxon>
    </lineage>
</organism>
<evidence type="ECO:0000256" key="1">
    <source>
        <dbReference type="SAM" id="Phobius"/>
    </source>
</evidence>